<name>A0ABD3DNS4_9LAMI</name>
<protein>
    <submittedName>
        <fullName evidence="2">Uncharacterized protein</fullName>
    </submittedName>
</protein>
<keyword evidence="1" id="KW-0472">Membrane</keyword>
<evidence type="ECO:0000256" key="1">
    <source>
        <dbReference type="SAM" id="Phobius"/>
    </source>
</evidence>
<organism evidence="2 3">
    <name type="scientific">Castilleja foliolosa</name>
    <dbReference type="NCBI Taxonomy" id="1961234"/>
    <lineage>
        <taxon>Eukaryota</taxon>
        <taxon>Viridiplantae</taxon>
        <taxon>Streptophyta</taxon>
        <taxon>Embryophyta</taxon>
        <taxon>Tracheophyta</taxon>
        <taxon>Spermatophyta</taxon>
        <taxon>Magnoliopsida</taxon>
        <taxon>eudicotyledons</taxon>
        <taxon>Gunneridae</taxon>
        <taxon>Pentapetalae</taxon>
        <taxon>asterids</taxon>
        <taxon>lamiids</taxon>
        <taxon>Lamiales</taxon>
        <taxon>Orobanchaceae</taxon>
        <taxon>Pedicularideae</taxon>
        <taxon>Castillejinae</taxon>
        <taxon>Castilleja</taxon>
    </lineage>
</organism>
<dbReference type="Proteomes" id="UP001632038">
    <property type="component" value="Unassembled WGS sequence"/>
</dbReference>
<reference evidence="3" key="1">
    <citation type="journal article" date="2024" name="IScience">
        <title>Strigolactones Initiate the Formation of Haustorium-like Structures in Castilleja.</title>
        <authorList>
            <person name="Buerger M."/>
            <person name="Peterson D."/>
            <person name="Chory J."/>
        </authorList>
    </citation>
    <scope>NUCLEOTIDE SEQUENCE [LARGE SCALE GENOMIC DNA]</scope>
</reference>
<proteinExistence type="predicted"/>
<gene>
    <name evidence="2" type="ORF">CASFOL_014151</name>
</gene>
<accession>A0ABD3DNS4</accession>
<dbReference type="AlphaFoldDB" id="A0ABD3DNS4"/>
<keyword evidence="1" id="KW-1133">Transmembrane helix</keyword>
<dbReference type="InterPro" id="IPR044200">
    <property type="entry name" value="At5g03900-like"/>
</dbReference>
<dbReference type="PANTHER" id="PTHR47380:SF4">
    <property type="entry name" value="OS02G0533000 PROTEIN"/>
    <property type="match status" value="1"/>
</dbReference>
<feature type="transmembrane region" description="Helical" evidence="1">
    <location>
        <begin position="353"/>
        <end position="374"/>
    </location>
</feature>
<sequence>MAAAKILCGGTTLNPRRQSATFATNKQYSRPKLLYSTTIIHPQPPKIIRAFSVGARRGRDDNNKILSFDVRKRLIDAIDFSGRRLKSNQPQKSVQALAANTYARLQVYDDGISHKKLFSFKIQCLLEKAKMAAIFLIRVSFTLPFEASNVPGYAVAILLFIITLGKVESIDLRSGYLYRAKFIDCIFSYVFGDGDPNQGIEEKRWKMIGLYIALNGCVVTAEEIAPPYLLDSETKKMNDESYMLPVLNRFNGQPIVDESGNILYHFPSLHCTSLPTWTSREYAGRWVDRGIKVDKFLEEQQWKFSKLDDKALDFVSGILRYNLFCVVLLGFAVEAELGSGSFYSLRSFIPSLITMYAIYAVSFNVISSIRWVLIKKRNAEIVKRNEARRELAKSLESPNLYLMQKLSSARAMAWMIVIGNLMVSSRFTDHRQVRGGSPLISPFIV</sequence>
<keyword evidence="3" id="KW-1185">Reference proteome</keyword>
<dbReference type="EMBL" id="JAVIJP010000016">
    <property type="protein sequence ID" value="KAL3643336.1"/>
    <property type="molecule type" value="Genomic_DNA"/>
</dbReference>
<dbReference type="PANTHER" id="PTHR47380">
    <property type="entry name" value="OS02G0533000 PROTEIN"/>
    <property type="match status" value="1"/>
</dbReference>
<evidence type="ECO:0000313" key="2">
    <source>
        <dbReference type="EMBL" id="KAL3643336.1"/>
    </source>
</evidence>
<keyword evidence="1" id="KW-0812">Transmembrane</keyword>
<evidence type="ECO:0000313" key="3">
    <source>
        <dbReference type="Proteomes" id="UP001632038"/>
    </source>
</evidence>
<comment type="caution">
    <text evidence="2">The sequence shown here is derived from an EMBL/GenBank/DDBJ whole genome shotgun (WGS) entry which is preliminary data.</text>
</comment>